<dbReference type="GO" id="GO:0015074">
    <property type="term" value="P:DNA integration"/>
    <property type="evidence" value="ECO:0007669"/>
    <property type="project" value="InterPro"/>
</dbReference>
<dbReference type="Gene3D" id="1.10.510.10">
    <property type="entry name" value="Transferase(Phosphotransferase) domain 1"/>
    <property type="match status" value="1"/>
</dbReference>
<dbReference type="InterPro" id="IPR012337">
    <property type="entry name" value="RNaseH-like_sf"/>
</dbReference>
<feature type="non-terminal residue" evidence="12">
    <location>
        <position position="1"/>
    </location>
</feature>
<dbReference type="PROSITE" id="PS00108">
    <property type="entry name" value="PROTEIN_KINASE_ST"/>
    <property type="match status" value="1"/>
</dbReference>
<feature type="compositionally biased region" description="Basic and acidic residues" evidence="9">
    <location>
        <begin position="171"/>
        <end position="185"/>
    </location>
</feature>
<evidence type="ECO:0000259" key="11">
    <source>
        <dbReference type="PROSITE" id="PS50994"/>
    </source>
</evidence>
<dbReference type="SMART" id="SM00220">
    <property type="entry name" value="S_TKc"/>
    <property type="match status" value="1"/>
</dbReference>
<keyword evidence="2" id="KW-0723">Serine/threonine-protein kinase</keyword>
<dbReference type="InterPro" id="IPR050236">
    <property type="entry name" value="Ser_Thr_kinase_AGC"/>
</dbReference>
<organism evidence="12">
    <name type="scientific">Cladocopium goreaui</name>
    <dbReference type="NCBI Taxonomy" id="2562237"/>
    <lineage>
        <taxon>Eukaryota</taxon>
        <taxon>Sar</taxon>
        <taxon>Alveolata</taxon>
        <taxon>Dinophyceae</taxon>
        <taxon>Suessiales</taxon>
        <taxon>Symbiodiniaceae</taxon>
        <taxon>Cladocopium</taxon>
    </lineage>
</organism>
<dbReference type="InterPro" id="IPR008271">
    <property type="entry name" value="Ser/Thr_kinase_AS"/>
</dbReference>
<dbReference type="GO" id="GO:0003676">
    <property type="term" value="F:nucleic acid binding"/>
    <property type="evidence" value="ECO:0007669"/>
    <property type="project" value="InterPro"/>
</dbReference>
<evidence type="ECO:0000256" key="7">
    <source>
        <dbReference type="ARBA" id="ARBA00047899"/>
    </source>
</evidence>
<evidence type="ECO:0000259" key="10">
    <source>
        <dbReference type="PROSITE" id="PS50011"/>
    </source>
</evidence>
<dbReference type="GO" id="GO:0035556">
    <property type="term" value="P:intracellular signal transduction"/>
    <property type="evidence" value="ECO:0007669"/>
    <property type="project" value="TreeGrafter"/>
</dbReference>
<evidence type="ECO:0000256" key="2">
    <source>
        <dbReference type="ARBA" id="ARBA00022527"/>
    </source>
</evidence>
<dbReference type="GO" id="GO:0004674">
    <property type="term" value="F:protein serine/threonine kinase activity"/>
    <property type="evidence" value="ECO:0007669"/>
    <property type="project" value="UniProtKB-KW"/>
</dbReference>
<accession>A0A9P1BPB2</accession>
<protein>
    <recommendedName>
        <fullName evidence="1">non-specific serine/threonine protein kinase</fullName>
        <ecNumber evidence="1">2.7.11.1</ecNumber>
    </recommendedName>
</protein>
<evidence type="ECO:0000256" key="4">
    <source>
        <dbReference type="ARBA" id="ARBA00022741"/>
    </source>
</evidence>
<dbReference type="EMBL" id="CAMXCT020000311">
    <property type="protein sequence ID" value="CAL1130356.1"/>
    <property type="molecule type" value="Genomic_DNA"/>
</dbReference>
<gene>
    <name evidence="12" type="ORF">C1SCF055_LOCUS5161</name>
</gene>
<comment type="catalytic activity">
    <reaction evidence="7">
        <text>L-threonyl-[protein] + ATP = O-phospho-L-threonyl-[protein] + ADP + H(+)</text>
        <dbReference type="Rhea" id="RHEA:46608"/>
        <dbReference type="Rhea" id="RHEA-COMP:11060"/>
        <dbReference type="Rhea" id="RHEA-COMP:11605"/>
        <dbReference type="ChEBI" id="CHEBI:15378"/>
        <dbReference type="ChEBI" id="CHEBI:30013"/>
        <dbReference type="ChEBI" id="CHEBI:30616"/>
        <dbReference type="ChEBI" id="CHEBI:61977"/>
        <dbReference type="ChEBI" id="CHEBI:456216"/>
        <dbReference type="EC" id="2.7.11.1"/>
    </reaction>
</comment>
<dbReference type="OrthoDB" id="446033at2759"/>
<feature type="region of interest" description="Disordered" evidence="9">
    <location>
        <begin position="156"/>
        <end position="186"/>
    </location>
</feature>
<dbReference type="InterPro" id="IPR011009">
    <property type="entry name" value="Kinase-like_dom_sf"/>
</dbReference>
<comment type="caution">
    <text evidence="12">The sequence shown here is derived from an EMBL/GenBank/DDBJ whole genome shotgun (WGS) entry which is preliminary data.</text>
</comment>
<sequence length="462" mass="51386">MELCAGGTLAGHIQQAPREPRIKSMNFAAGSVWRAVAHIHHCGVAHRDIKAPNILLTEARTVRLADFGSASWSAPDEWHQDVAGSLTNLAPEALPLASALRQSAQLYKARPVDVWATAVTFYECVVGRPPFRGSSLKRLFDAIKRGIALEGYSPGSLADDKELPDPQALPDSKDLVGSDEVRDAGHPTSKNLARMLQDAGVAKWKVKEALSFKCPYCEEARLGGTSSKQIPPASLRPLPRVWEHVCLDIGEWTVPNFDGKIKFILFIDIATRYKVTESLFDYAHGEVKIENADMVIQAITLRWLMDKPRPHVLIPDNAKSLMSQKFVDFMMEMRVEVIPPPDQESWAHGIVESAINLIKTTATKIHLSMPDLDPRLTLALATSALNSSEFHRGYTSLQWAFGKQTEFGDEELRRQLCLPIDHQQQEFARLLNSRQTAEACARKAKAQVVYSKLKNSSIRQPV</sequence>
<dbReference type="PROSITE" id="PS50011">
    <property type="entry name" value="PROTEIN_KINASE_DOM"/>
    <property type="match status" value="1"/>
</dbReference>
<dbReference type="EMBL" id="CAMXCT010000311">
    <property type="protein sequence ID" value="CAI3976981.1"/>
    <property type="molecule type" value="Genomic_DNA"/>
</dbReference>
<keyword evidence="4" id="KW-0547">Nucleotide-binding</keyword>
<name>A0A9P1BPB2_9DINO</name>
<dbReference type="SUPFAM" id="SSF56112">
    <property type="entry name" value="Protein kinase-like (PK-like)"/>
    <property type="match status" value="1"/>
</dbReference>
<dbReference type="EC" id="2.7.11.1" evidence="1"/>
<comment type="catalytic activity">
    <reaction evidence="8">
        <text>L-seryl-[protein] + ATP = O-phospho-L-seryl-[protein] + ADP + H(+)</text>
        <dbReference type="Rhea" id="RHEA:17989"/>
        <dbReference type="Rhea" id="RHEA-COMP:9863"/>
        <dbReference type="Rhea" id="RHEA-COMP:11604"/>
        <dbReference type="ChEBI" id="CHEBI:15378"/>
        <dbReference type="ChEBI" id="CHEBI:29999"/>
        <dbReference type="ChEBI" id="CHEBI:30616"/>
        <dbReference type="ChEBI" id="CHEBI:83421"/>
        <dbReference type="ChEBI" id="CHEBI:456216"/>
        <dbReference type="EC" id="2.7.11.1"/>
    </reaction>
</comment>
<dbReference type="InterPro" id="IPR000719">
    <property type="entry name" value="Prot_kinase_dom"/>
</dbReference>
<dbReference type="InterPro" id="IPR036397">
    <property type="entry name" value="RNaseH_sf"/>
</dbReference>
<dbReference type="PROSITE" id="PS50994">
    <property type="entry name" value="INTEGRASE"/>
    <property type="match status" value="1"/>
</dbReference>
<evidence type="ECO:0000256" key="6">
    <source>
        <dbReference type="ARBA" id="ARBA00022840"/>
    </source>
</evidence>
<feature type="non-terminal residue" evidence="12">
    <location>
        <position position="462"/>
    </location>
</feature>
<proteinExistence type="predicted"/>
<dbReference type="AlphaFoldDB" id="A0A9P1BPB2"/>
<evidence type="ECO:0000256" key="9">
    <source>
        <dbReference type="SAM" id="MobiDB-lite"/>
    </source>
</evidence>
<evidence type="ECO:0000256" key="1">
    <source>
        <dbReference type="ARBA" id="ARBA00012513"/>
    </source>
</evidence>
<evidence type="ECO:0000256" key="3">
    <source>
        <dbReference type="ARBA" id="ARBA00022679"/>
    </source>
</evidence>
<keyword evidence="6" id="KW-0067">ATP-binding</keyword>
<dbReference type="PANTHER" id="PTHR24356">
    <property type="entry name" value="SERINE/THREONINE-PROTEIN KINASE"/>
    <property type="match status" value="1"/>
</dbReference>
<dbReference type="SUPFAM" id="SSF53098">
    <property type="entry name" value="Ribonuclease H-like"/>
    <property type="match status" value="1"/>
</dbReference>
<reference evidence="13" key="2">
    <citation type="submission" date="2024-04" db="EMBL/GenBank/DDBJ databases">
        <authorList>
            <person name="Chen Y."/>
            <person name="Shah S."/>
            <person name="Dougan E. K."/>
            <person name="Thang M."/>
            <person name="Chan C."/>
        </authorList>
    </citation>
    <scope>NUCLEOTIDE SEQUENCE [LARGE SCALE GENOMIC DNA]</scope>
</reference>
<keyword evidence="5" id="KW-0418">Kinase</keyword>
<feature type="domain" description="Protein kinase" evidence="10">
    <location>
        <begin position="1"/>
        <end position="189"/>
    </location>
</feature>
<dbReference type="Gene3D" id="3.30.420.10">
    <property type="entry name" value="Ribonuclease H-like superfamily/Ribonuclease H"/>
    <property type="match status" value="1"/>
</dbReference>
<feature type="domain" description="Integrase catalytic" evidence="11">
    <location>
        <begin position="233"/>
        <end position="406"/>
    </location>
</feature>
<evidence type="ECO:0000313" key="12">
    <source>
        <dbReference type="EMBL" id="CAI3976981.1"/>
    </source>
</evidence>
<keyword evidence="3" id="KW-0808">Transferase</keyword>
<evidence type="ECO:0000256" key="5">
    <source>
        <dbReference type="ARBA" id="ARBA00022777"/>
    </source>
</evidence>
<dbReference type="GO" id="GO:0005524">
    <property type="term" value="F:ATP binding"/>
    <property type="evidence" value="ECO:0007669"/>
    <property type="project" value="UniProtKB-KW"/>
</dbReference>
<evidence type="ECO:0000256" key="8">
    <source>
        <dbReference type="ARBA" id="ARBA00048679"/>
    </source>
</evidence>
<dbReference type="InterPro" id="IPR001584">
    <property type="entry name" value="Integrase_cat-core"/>
</dbReference>
<evidence type="ECO:0000313" key="13">
    <source>
        <dbReference type="EMBL" id="CAL1130356.1"/>
    </source>
</evidence>
<dbReference type="PANTHER" id="PTHR24356:SF1">
    <property type="entry name" value="SERINE_THREONINE-PROTEIN KINASE GREATWALL"/>
    <property type="match status" value="1"/>
</dbReference>
<reference evidence="12" key="1">
    <citation type="submission" date="2022-10" db="EMBL/GenBank/DDBJ databases">
        <authorList>
            <person name="Chen Y."/>
            <person name="Dougan E. K."/>
            <person name="Chan C."/>
            <person name="Rhodes N."/>
            <person name="Thang M."/>
        </authorList>
    </citation>
    <scope>NUCLEOTIDE SEQUENCE</scope>
</reference>
<dbReference type="Pfam" id="PF00069">
    <property type="entry name" value="Pkinase"/>
    <property type="match status" value="1"/>
</dbReference>